<sequence>MVWNASGKNRIAGALIPTKHGNKASAIDFNFSTFSNGKIDFSKADVERMVL</sequence>
<keyword evidence="2" id="KW-1185">Reference proteome</keyword>
<evidence type="ECO:0000313" key="2">
    <source>
        <dbReference type="Proteomes" id="UP001500748"/>
    </source>
</evidence>
<protein>
    <submittedName>
        <fullName evidence="1">Uncharacterized protein</fullName>
    </submittedName>
</protein>
<comment type="caution">
    <text evidence="1">The sequence shown here is derived from an EMBL/GenBank/DDBJ whole genome shotgun (WGS) entry which is preliminary data.</text>
</comment>
<organism evidence="1 2">
    <name type="scientific">Flavobacterium ginsengiterrae</name>
    <dbReference type="NCBI Taxonomy" id="871695"/>
    <lineage>
        <taxon>Bacteria</taxon>
        <taxon>Pseudomonadati</taxon>
        <taxon>Bacteroidota</taxon>
        <taxon>Flavobacteriia</taxon>
        <taxon>Flavobacteriales</taxon>
        <taxon>Flavobacteriaceae</taxon>
        <taxon>Flavobacterium</taxon>
    </lineage>
</organism>
<dbReference type="Proteomes" id="UP001500748">
    <property type="component" value="Unassembled WGS sequence"/>
</dbReference>
<name>A0ABP7GTN6_9FLAO</name>
<evidence type="ECO:0000313" key="1">
    <source>
        <dbReference type="EMBL" id="GAA3773552.1"/>
    </source>
</evidence>
<accession>A0ABP7GTN6</accession>
<gene>
    <name evidence="1" type="ORF">GCM10022423_30160</name>
</gene>
<dbReference type="EMBL" id="BAABDU010000004">
    <property type="protein sequence ID" value="GAA3773552.1"/>
    <property type="molecule type" value="Genomic_DNA"/>
</dbReference>
<reference evidence="2" key="1">
    <citation type="journal article" date="2019" name="Int. J. Syst. Evol. Microbiol.">
        <title>The Global Catalogue of Microorganisms (GCM) 10K type strain sequencing project: providing services to taxonomists for standard genome sequencing and annotation.</title>
        <authorList>
            <consortium name="The Broad Institute Genomics Platform"/>
            <consortium name="The Broad Institute Genome Sequencing Center for Infectious Disease"/>
            <person name="Wu L."/>
            <person name="Ma J."/>
        </authorList>
    </citation>
    <scope>NUCLEOTIDE SEQUENCE [LARGE SCALE GENOMIC DNA]</scope>
    <source>
        <strain evidence="2">JCM 17337</strain>
    </source>
</reference>
<proteinExistence type="predicted"/>